<keyword evidence="7" id="KW-1185">Reference proteome</keyword>
<dbReference type="InterPro" id="IPR013783">
    <property type="entry name" value="Ig-like_fold"/>
</dbReference>
<dbReference type="InterPro" id="IPR003599">
    <property type="entry name" value="Ig_sub"/>
</dbReference>
<dbReference type="GO" id="GO:0045989">
    <property type="term" value="P:positive regulation of striated muscle contraction"/>
    <property type="evidence" value="ECO:0007669"/>
    <property type="project" value="UniProtKB-ARBA"/>
</dbReference>
<dbReference type="GO" id="GO:0098632">
    <property type="term" value="F:cell-cell adhesion mediator activity"/>
    <property type="evidence" value="ECO:0007669"/>
    <property type="project" value="TreeGrafter"/>
</dbReference>
<reference evidence="6 7" key="1">
    <citation type="journal article" date="2017" name="Gigascience">
        <title>Genome sequence of the small brown planthopper, Laodelphax striatellus.</title>
        <authorList>
            <person name="Zhu J."/>
            <person name="Jiang F."/>
            <person name="Wang X."/>
            <person name="Yang P."/>
            <person name="Bao Y."/>
            <person name="Zhao W."/>
            <person name="Wang W."/>
            <person name="Lu H."/>
            <person name="Wang Q."/>
            <person name="Cui N."/>
            <person name="Li J."/>
            <person name="Chen X."/>
            <person name="Luo L."/>
            <person name="Yu J."/>
            <person name="Kang L."/>
            <person name="Cui F."/>
        </authorList>
    </citation>
    <scope>NUCLEOTIDE SEQUENCE [LARGE SCALE GENOMIC DNA]</scope>
    <source>
        <strain evidence="6">Lst14</strain>
    </source>
</reference>
<dbReference type="Gene3D" id="2.60.40.10">
    <property type="entry name" value="Immunoglobulins"/>
    <property type="match status" value="3"/>
</dbReference>
<evidence type="ECO:0000256" key="4">
    <source>
        <dbReference type="SAM" id="MobiDB-lite"/>
    </source>
</evidence>
<dbReference type="GO" id="GO:0031430">
    <property type="term" value="C:M band"/>
    <property type="evidence" value="ECO:0007669"/>
    <property type="project" value="UniProtKB-ARBA"/>
</dbReference>
<dbReference type="SMART" id="SM00409">
    <property type="entry name" value="IG"/>
    <property type="match status" value="3"/>
</dbReference>
<dbReference type="GO" id="GO:0007156">
    <property type="term" value="P:homophilic cell adhesion via plasma membrane adhesion molecules"/>
    <property type="evidence" value="ECO:0007669"/>
    <property type="project" value="TreeGrafter"/>
</dbReference>
<dbReference type="SUPFAM" id="SSF48726">
    <property type="entry name" value="Immunoglobulin"/>
    <property type="match status" value="3"/>
</dbReference>
<dbReference type="GO" id="GO:0070593">
    <property type="term" value="P:dendrite self-avoidance"/>
    <property type="evidence" value="ECO:0007669"/>
    <property type="project" value="TreeGrafter"/>
</dbReference>
<evidence type="ECO:0000256" key="1">
    <source>
        <dbReference type="ARBA" id="ARBA00004657"/>
    </source>
</evidence>
<gene>
    <name evidence="6" type="ORF">LSTR_LSTR013425</name>
</gene>
<proteinExistence type="predicted"/>
<feature type="region of interest" description="Disordered" evidence="4">
    <location>
        <begin position="860"/>
        <end position="888"/>
    </location>
</feature>
<dbReference type="STRING" id="195883.A0A482XDL9"/>
<dbReference type="FunFam" id="2.60.40.10:FF:000425">
    <property type="entry name" value="Myosin light chain kinase"/>
    <property type="match status" value="1"/>
</dbReference>
<evidence type="ECO:0000313" key="7">
    <source>
        <dbReference type="Proteomes" id="UP000291343"/>
    </source>
</evidence>
<dbReference type="InterPro" id="IPR013098">
    <property type="entry name" value="Ig_I-set"/>
</dbReference>
<keyword evidence="2" id="KW-0963">Cytoplasm</keyword>
<feature type="domain" description="Ig-like" evidence="5">
    <location>
        <begin position="1"/>
        <end position="65"/>
    </location>
</feature>
<dbReference type="FunFam" id="2.60.40.10:FF:000519">
    <property type="entry name" value="Muscle M-line assembly protein unc-89"/>
    <property type="match status" value="1"/>
</dbReference>
<feature type="domain" description="Ig-like" evidence="5">
    <location>
        <begin position="72"/>
        <end position="162"/>
    </location>
</feature>
<dbReference type="GO" id="GO:0040017">
    <property type="term" value="P:positive regulation of locomotion"/>
    <property type="evidence" value="ECO:0007669"/>
    <property type="project" value="UniProtKB-ARBA"/>
</dbReference>
<feature type="compositionally biased region" description="Polar residues" evidence="4">
    <location>
        <begin position="658"/>
        <end position="667"/>
    </location>
</feature>
<dbReference type="Pfam" id="PF07679">
    <property type="entry name" value="I-set"/>
    <property type="match status" value="3"/>
</dbReference>
<dbReference type="FunFam" id="2.60.40.10:FF:000107">
    <property type="entry name" value="Myosin, light chain kinase a"/>
    <property type="match status" value="1"/>
</dbReference>
<dbReference type="PANTHER" id="PTHR10075:SF14">
    <property type="entry name" value="CELL ADHESION MOLECULE DSCAM2-RELATED"/>
    <property type="match status" value="1"/>
</dbReference>
<dbReference type="InterPro" id="IPR036179">
    <property type="entry name" value="Ig-like_dom_sf"/>
</dbReference>
<dbReference type="InterPro" id="IPR003598">
    <property type="entry name" value="Ig_sub2"/>
</dbReference>
<organism evidence="6 7">
    <name type="scientific">Laodelphax striatellus</name>
    <name type="common">Small brown planthopper</name>
    <name type="synonym">Delphax striatella</name>
    <dbReference type="NCBI Taxonomy" id="195883"/>
    <lineage>
        <taxon>Eukaryota</taxon>
        <taxon>Metazoa</taxon>
        <taxon>Ecdysozoa</taxon>
        <taxon>Arthropoda</taxon>
        <taxon>Hexapoda</taxon>
        <taxon>Insecta</taxon>
        <taxon>Pterygota</taxon>
        <taxon>Neoptera</taxon>
        <taxon>Paraneoptera</taxon>
        <taxon>Hemiptera</taxon>
        <taxon>Auchenorrhyncha</taxon>
        <taxon>Fulgoroidea</taxon>
        <taxon>Delphacidae</taxon>
        <taxon>Criomorphinae</taxon>
        <taxon>Laodelphax</taxon>
    </lineage>
</organism>
<dbReference type="Proteomes" id="UP000291343">
    <property type="component" value="Unassembled WGS sequence"/>
</dbReference>
<dbReference type="AlphaFoldDB" id="A0A482XDL9"/>
<dbReference type="GO" id="GO:0030424">
    <property type="term" value="C:axon"/>
    <property type="evidence" value="ECO:0007669"/>
    <property type="project" value="TreeGrafter"/>
</dbReference>
<evidence type="ECO:0000259" key="5">
    <source>
        <dbReference type="PROSITE" id="PS50835"/>
    </source>
</evidence>
<dbReference type="PANTHER" id="PTHR10075">
    <property type="entry name" value="BASIGIN RELATED"/>
    <property type="match status" value="1"/>
</dbReference>
<feature type="compositionally biased region" description="Pro residues" evidence="4">
    <location>
        <begin position="668"/>
        <end position="678"/>
    </location>
</feature>
<dbReference type="EMBL" id="QKKF02011863">
    <property type="protein sequence ID" value="RZF43974.1"/>
    <property type="molecule type" value="Genomic_DNA"/>
</dbReference>
<dbReference type="InterPro" id="IPR007110">
    <property type="entry name" value="Ig-like_dom"/>
</dbReference>
<sequence>MGFPQPDVKWLKNGEELISGANLNITQDLNRVKLTISSVSASDAGKYTCTASNSAGSASCTADLVVKKTVFPPVMGRRLQASARTVGERIVMEIEVMGTPDPEVKWYKDGQQIPASSSMFELRHYGNCHALVIEKATQSHSGKYTACAVNSAGESKSTADLLVQQPQLPMDIIEQTTTNITSSHEVIHHPQPMKSIENLKSSESLYKDSHKELFEKSMKASNGSAKEIHLGDTVSVIETVKTDKQVSLKLSHSSGSSSWSDDKLEFSSYGKKTPIPIIESPLPFHPPAPYLKEEITTITPEMQQIHPAEKEIASEDKSTIEESHIAKKDALNFFKNIITENKMEEQKLNQQMTRSSVGAEPRLAFKEPLISQEYSKTEQSSTKSFEQQMYQSDSLFDLEPGPPPEMGFIPKTPTTVLKKEDVFERVKKLEESHRTLADEEIPTGAVKIFPSSGKSEPSVSAISSSIPVTLQAAAAFTPSMFMPENFNTQFQEKSSVSSKKEVFEEVIVPEKVEPAGSDEKTTIKKSHFLENSSNFESSLSPVFRPQADISVRPQSPRPSAEAVSMEKLWTSRQKETVEISQSSQGMWKPSTPEPVQQPAWKPSPPVVTEQLTFKAPSPEPVKEPLWKPVQPPEQPVWKPVVSPAPTQPFVKPTPQPATQPAWKQTEPTLPPWQSAPPEPHLRSSSPLPSAEAVAMEKLWSHKHSESSLKTVWPPPLPTDLKQQAPWVEKIKTDMSEPVSEVQTVNVEKEQKSFSHTSYTEKVSKETKSFSSQSKTEQFSSNVSHTPSFIPQKPKPPPPVVDSPKIIYVAEAHASHSMNLPSQQVTNVSEISTSSISKSEFSETIENVSNVVEERTLKPSEAKALWDSTPKTQDSYVPPPKKVQPKETKPFRPYSAHELNFDDLHLEPGPPPEMGFAQPPALDRRLSQIELIEQDLEKDSLSPGSSLASGLSPGGVNAGASPVVNPSTVPEHARKAPLFITPLRNIAVLTGNAARFECIVQAEPAPNILWAHDGRILQPSEMHNIEFRNGVCRLTMPKAELSDAGTYTCTATNLLGTSGTTASLQVSGERRSLLV</sequence>
<keyword evidence="3" id="KW-0393">Immunoglobulin domain</keyword>
<dbReference type="GO" id="GO:0007411">
    <property type="term" value="P:axon guidance"/>
    <property type="evidence" value="ECO:0007669"/>
    <property type="project" value="TreeGrafter"/>
</dbReference>
<evidence type="ECO:0000256" key="3">
    <source>
        <dbReference type="ARBA" id="ARBA00023319"/>
    </source>
</evidence>
<evidence type="ECO:0000256" key="2">
    <source>
        <dbReference type="ARBA" id="ARBA00022490"/>
    </source>
</evidence>
<dbReference type="SMART" id="SM00408">
    <property type="entry name" value="IGc2"/>
    <property type="match status" value="3"/>
</dbReference>
<dbReference type="InParanoid" id="A0A482XDL9"/>
<dbReference type="SMR" id="A0A482XDL9"/>
<evidence type="ECO:0000313" key="6">
    <source>
        <dbReference type="EMBL" id="RZF43974.1"/>
    </source>
</evidence>
<feature type="region of interest" description="Disordered" evidence="4">
    <location>
        <begin position="735"/>
        <end position="799"/>
    </location>
</feature>
<dbReference type="GO" id="GO:0005886">
    <property type="term" value="C:plasma membrane"/>
    <property type="evidence" value="ECO:0007669"/>
    <property type="project" value="TreeGrafter"/>
</dbReference>
<accession>A0A482XDL9</accession>
<comment type="caution">
    <text evidence="6">The sequence shown here is derived from an EMBL/GenBank/DDBJ whole genome shotgun (WGS) entry which is preliminary data.</text>
</comment>
<name>A0A482XDL9_LAOST</name>
<dbReference type="PROSITE" id="PS50835">
    <property type="entry name" value="IG_LIKE"/>
    <property type="match status" value="3"/>
</dbReference>
<comment type="subcellular location">
    <subcellularLocation>
        <location evidence="1">Cytoplasm</location>
        <location evidence="1">Myofibril</location>
    </subcellularLocation>
</comment>
<dbReference type="OrthoDB" id="6630201at2759"/>
<dbReference type="CDD" id="cd00096">
    <property type="entry name" value="Ig"/>
    <property type="match status" value="1"/>
</dbReference>
<feature type="region of interest" description="Disordered" evidence="4">
    <location>
        <begin position="549"/>
        <end position="688"/>
    </location>
</feature>
<feature type="compositionally biased region" description="Polar residues" evidence="4">
    <location>
        <begin position="768"/>
        <end position="785"/>
    </location>
</feature>
<dbReference type="GO" id="GO:0060298">
    <property type="term" value="P:positive regulation of sarcomere organization"/>
    <property type="evidence" value="ECO:0007669"/>
    <property type="project" value="UniProtKB-ARBA"/>
</dbReference>
<dbReference type="GO" id="GO:0045214">
    <property type="term" value="P:sarcomere organization"/>
    <property type="evidence" value="ECO:0007669"/>
    <property type="project" value="UniProtKB-ARBA"/>
</dbReference>
<protein>
    <recommendedName>
        <fullName evidence="5">Ig-like domain-containing protein</fullName>
    </recommendedName>
</protein>
<feature type="domain" description="Ig-like" evidence="5">
    <location>
        <begin position="976"/>
        <end position="1066"/>
    </location>
</feature>